<dbReference type="AlphaFoldDB" id="A0A0G0LDV1"/>
<keyword evidence="3" id="KW-0540">Nuclease</keyword>
<dbReference type="EMBL" id="LBVL01000002">
    <property type="protein sequence ID" value="KKQ86085.1"/>
    <property type="molecule type" value="Genomic_DNA"/>
</dbReference>
<keyword evidence="6" id="KW-0694">RNA-binding</keyword>
<dbReference type="PANTHER" id="PTHR34873">
    <property type="entry name" value="SSR1766 PROTEIN"/>
    <property type="match status" value="1"/>
</dbReference>
<dbReference type="InterPro" id="IPR038570">
    <property type="entry name" value="HicA_sf"/>
</dbReference>
<gene>
    <name evidence="8" type="ORF">UT08_C0002G0107</name>
</gene>
<keyword evidence="7" id="KW-0346">Stress response</keyword>
<dbReference type="Pfam" id="PF07927">
    <property type="entry name" value="HicA_toxin"/>
    <property type="match status" value="1"/>
</dbReference>
<dbReference type="InterPro" id="IPR012933">
    <property type="entry name" value="HicA_mRNA_interferase"/>
</dbReference>
<evidence type="ECO:0000256" key="3">
    <source>
        <dbReference type="ARBA" id="ARBA00022722"/>
    </source>
</evidence>
<dbReference type="STRING" id="1618570.UT08_C0002G0107"/>
<evidence type="ECO:0000256" key="4">
    <source>
        <dbReference type="ARBA" id="ARBA00022759"/>
    </source>
</evidence>
<organism evidence="8 9">
    <name type="scientific">Candidatus Woesebacteria bacterium GW2011_GWB1_38_8</name>
    <dbReference type="NCBI Taxonomy" id="1618570"/>
    <lineage>
        <taxon>Bacteria</taxon>
        <taxon>Candidatus Woeseibacteriota</taxon>
    </lineage>
</organism>
<keyword evidence="4" id="KW-0255">Endonuclease</keyword>
<dbReference type="SUPFAM" id="SSF54786">
    <property type="entry name" value="YcfA/nrd intein domain"/>
    <property type="match status" value="1"/>
</dbReference>
<evidence type="ECO:0000256" key="6">
    <source>
        <dbReference type="ARBA" id="ARBA00022884"/>
    </source>
</evidence>
<protein>
    <submittedName>
        <fullName evidence="8">YcfA family protein</fullName>
    </submittedName>
</protein>
<dbReference type="GO" id="GO:0016787">
    <property type="term" value="F:hydrolase activity"/>
    <property type="evidence" value="ECO:0007669"/>
    <property type="project" value="UniProtKB-KW"/>
</dbReference>
<comment type="similarity">
    <text evidence="1">Belongs to the HicA mRNA interferase family.</text>
</comment>
<dbReference type="GO" id="GO:0004519">
    <property type="term" value="F:endonuclease activity"/>
    <property type="evidence" value="ECO:0007669"/>
    <property type="project" value="UniProtKB-KW"/>
</dbReference>
<dbReference type="Proteomes" id="UP000034081">
    <property type="component" value="Unassembled WGS sequence"/>
</dbReference>
<reference evidence="8 9" key="1">
    <citation type="journal article" date="2015" name="Nature">
        <title>rRNA introns, odd ribosomes, and small enigmatic genomes across a large radiation of phyla.</title>
        <authorList>
            <person name="Brown C.T."/>
            <person name="Hug L.A."/>
            <person name="Thomas B.C."/>
            <person name="Sharon I."/>
            <person name="Castelle C.J."/>
            <person name="Singh A."/>
            <person name="Wilkins M.J."/>
            <person name="Williams K.H."/>
            <person name="Banfield J.F."/>
        </authorList>
    </citation>
    <scope>NUCLEOTIDE SEQUENCE [LARGE SCALE GENOMIC DNA]</scope>
</reference>
<comment type="caution">
    <text evidence="8">The sequence shown here is derived from an EMBL/GenBank/DDBJ whole genome shotgun (WGS) entry which is preliminary data.</text>
</comment>
<proteinExistence type="inferred from homology"/>
<keyword evidence="5" id="KW-0378">Hydrolase</keyword>
<keyword evidence="2" id="KW-1277">Toxin-antitoxin system</keyword>
<evidence type="ECO:0000256" key="7">
    <source>
        <dbReference type="ARBA" id="ARBA00023016"/>
    </source>
</evidence>
<dbReference type="Gene3D" id="3.30.920.30">
    <property type="entry name" value="Hypothetical protein"/>
    <property type="match status" value="1"/>
</dbReference>
<dbReference type="GO" id="GO:0003729">
    <property type="term" value="F:mRNA binding"/>
    <property type="evidence" value="ECO:0007669"/>
    <property type="project" value="InterPro"/>
</dbReference>
<sequence length="73" mass="8202">MTKLPEVKPKKLAKALKKLGFQSRSGKGSHVVFYHKDGRYTSIPIHPKPIGKGLLHKILKQIDVSSEEIKKVL</sequence>
<dbReference type="PANTHER" id="PTHR34873:SF3">
    <property type="entry name" value="ADDICTION MODULE TOXIN, HICA FAMILY"/>
    <property type="match status" value="1"/>
</dbReference>
<accession>A0A0G0LDV1</accession>
<evidence type="ECO:0000313" key="8">
    <source>
        <dbReference type="EMBL" id="KKQ86085.1"/>
    </source>
</evidence>
<evidence type="ECO:0000313" key="9">
    <source>
        <dbReference type="Proteomes" id="UP000034081"/>
    </source>
</evidence>
<name>A0A0G0LDV1_9BACT</name>
<evidence type="ECO:0000256" key="1">
    <source>
        <dbReference type="ARBA" id="ARBA00006620"/>
    </source>
</evidence>
<evidence type="ECO:0000256" key="2">
    <source>
        <dbReference type="ARBA" id="ARBA00022649"/>
    </source>
</evidence>
<evidence type="ECO:0000256" key="5">
    <source>
        <dbReference type="ARBA" id="ARBA00022801"/>
    </source>
</evidence>